<dbReference type="AlphaFoldDB" id="A0A455TKD7"/>
<proteinExistence type="predicted"/>
<dbReference type="EMBL" id="AP019401">
    <property type="protein sequence ID" value="BBI29085.1"/>
    <property type="molecule type" value="Genomic_DNA"/>
</dbReference>
<name>A0A455TKD7_KLEPN</name>
<sequence length="110" mass="12193">MQLTHARLKHTVMSPLISLSEIHIQNNHLRDNKQPYSHAVKLPDGCSGGSEFLRITKFPEVYHGQGISKAAFSGGERPVTGQGRDTTSSVVVSWEHRYMLCHGAAARRRG</sequence>
<geneLocation type="plasmid" evidence="1">
    <name>pE013</name>
</geneLocation>
<accession>A0A455TKD7</accession>
<evidence type="ECO:0000313" key="1">
    <source>
        <dbReference type="EMBL" id="BBI29085.1"/>
    </source>
</evidence>
<organism evidence="1">
    <name type="scientific">Klebsiella pneumoniae</name>
    <dbReference type="NCBI Taxonomy" id="573"/>
    <lineage>
        <taxon>Bacteria</taxon>
        <taxon>Pseudomonadati</taxon>
        <taxon>Pseudomonadota</taxon>
        <taxon>Gammaproteobacteria</taxon>
        <taxon>Enterobacterales</taxon>
        <taxon>Enterobacteriaceae</taxon>
        <taxon>Klebsiella/Raoultella group</taxon>
        <taxon>Klebsiella</taxon>
        <taxon>Klebsiella pneumoniae complex</taxon>
    </lineage>
</organism>
<reference evidence="1" key="1">
    <citation type="submission" date="2019-01" db="EMBL/GenBank/DDBJ databases">
        <title>Genomic characterization of novel carbapenem resistance plasmid carrying blaIMP-6 in northern Osaka.</title>
        <authorList>
            <person name="Abe R."/>
            <person name="Akeda Y."/>
            <person name="Sugawara Y."/>
            <person name="Yamamoto N."/>
            <person name="Tomono K."/>
            <person name="Takeuchi D."/>
            <person name="Kawahara R."/>
            <person name="Hamada S."/>
        </authorList>
    </citation>
    <scope>NUCLEOTIDE SEQUENCE</scope>
    <source>
        <strain evidence="1">E013</strain>
        <plasmid evidence="1">pE013</plasmid>
    </source>
</reference>
<keyword evidence="1" id="KW-0614">Plasmid</keyword>
<protein>
    <submittedName>
        <fullName evidence="1">Uncharacterized protein</fullName>
    </submittedName>
</protein>